<dbReference type="EMBL" id="UZAK01001163">
    <property type="protein sequence ID" value="VDO67711.1"/>
    <property type="molecule type" value="Genomic_DNA"/>
</dbReference>
<feature type="compositionally biased region" description="Polar residues" evidence="1">
    <location>
        <begin position="114"/>
        <end position="125"/>
    </location>
</feature>
<dbReference type="AlphaFoldDB" id="A0A183JFH6"/>
<reference evidence="2 3" key="2">
    <citation type="submission" date="2018-11" db="EMBL/GenBank/DDBJ databases">
        <authorList>
            <consortium name="Pathogen Informatics"/>
        </authorList>
    </citation>
    <scope>NUCLEOTIDE SEQUENCE [LARGE SCALE GENOMIC DNA]</scope>
    <source>
        <strain evidence="2">Dakar</strain>
        <strain evidence="3">Dakar, Senegal</strain>
    </source>
</reference>
<dbReference type="Proteomes" id="UP000279833">
    <property type="component" value="Unassembled WGS sequence"/>
</dbReference>
<gene>
    <name evidence="2" type="ORF">SCUD_LOCUS1444</name>
</gene>
<proteinExistence type="predicted"/>
<accession>A0A183JFH6</accession>
<organism evidence="4">
    <name type="scientific">Schistosoma curassoni</name>
    <dbReference type="NCBI Taxonomy" id="6186"/>
    <lineage>
        <taxon>Eukaryota</taxon>
        <taxon>Metazoa</taxon>
        <taxon>Spiralia</taxon>
        <taxon>Lophotrochozoa</taxon>
        <taxon>Platyhelminthes</taxon>
        <taxon>Trematoda</taxon>
        <taxon>Digenea</taxon>
        <taxon>Strigeidida</taxon>
        <taxon>Schistosomatoidea</taxon>
        <taxon>Schistosomatidae</taxon>
        <taxon>Schistosoma</taxon>
    </lineage>
</organism>
<evidence type="ECO:0000313" key="2">
    <source>
        <dbReference type="EMBL" id="VDO67711.1"/>
    </source>
</evidence>
<dbReference type="WBParaSite" id="SCUD_0000144301-mRNA-1">
    <property type="protein sequence ID" value="SCUD_0000144301-mRNA-1"/>
    <property type="gene ID" value="SCUD_0000144301"/>
</dbReference>
<reference evidence="4" key="1">
    <citation type="submission" date="2016-06" db="UniProtKB">
        <authorList>
            <consortium name="WormBaseParasite"/>
        </authorList>
    </citation>
    <scope>IDENTIFICATION</scope>
</reference>
<evidence type="ECO:0000313" key="3">
    <source>
        <dbReference type="Proteomes" id="UP000279833"/>
    </source>
</evidence>
<evidence type="ECO:0000313" key="4">
    <source>
        <dbReference type="WBParaSite" id="SCUD_0000144301-mRNA-1"/>
    </source>
</evidence>
<name>A0A183JFH6_9TREM</name>
<sequence length="346" mass="38558">MKDGHVFTIHKIDGPPEPNIPYENPNEMKLNDQENEEGCDGLKTFSSPELFSSITACFSDGICLAVSRVNKIDPGFPTSLGGPSVSTKLVEGLDIRISSSQFRKQHPRREEAQPNPNYQIESNQLNKFNKNSDSNNNNDCRIRPNSVNLNDNSETTQNKPFQHFIHLSTPDGAQVAVYHCVNEVSNRAIDECAEENIPSKEALINPESKCQTNDGQNNALLNSQHSILLKLSSARTCINDSINIDDLKKRSDKEYEVTRFITSDGIVIQILMPSCTSSASCAIRILYPDGAIMERGTTVAEELRRNENPQFTLSNPQEEKQEEINIQSEPAMPSALQVINIQPRKS</sequence>
<dbReference type="STRING" id="6186.A0A183JFH6"/>
<protein>
    <submittedName>
        <fullName evidence="4">UBX domain-containing protein</fullName>
    </submittedName>
</protein>
<feature type="compositionally biased region" description="Low complexity" evidence="1">
    <location>
        <begin position="126"/>
        <end position="139"/>
    </location>
</feature>
<evidence type="ECO:0000256" key="1">
    <source>
        <dbReference type="SAM" id="MobiDB-lite"/>
    </source>
</evidence>
<keyword evidence="3" id="KW-1185">Reference proteome</keyword>
<feature type="region of interest" description="Disordered" evidence="1">
    <location>
        <begin position="98"/>
        <end position="153"/>
    </location>
</feature>